<name>I2FLA4_9BASI</name>
<proteinExistence type="predicted"/>
<feature type="non-terminal residue" evidence="1">
    <location>
        <position position="1"/>
    </location>
</feature>
<gene>
    <name evidence="1" type="primary">rtp1</name>
</gene>
<reference evidence="1" key="1">
    <citation type="journal article" date="2012" name="Eur. J. Plant Pathol.">
        <title>Expression profiling of genes involved in the biotrophic colonisation of Coffea arabica leaves by Hemileia vastatrix.</title>
        <authorList>
            <person name="Vieira A."/>
            <person name="Talhinhas P."/>
            <person name="Loureiro A."/>
            <person name="Duplessis S."/>
            <person name="Fernandez D."/>
            <person name="Silva M.C."/>
            <person name="Paulo O.S."/>
            <person name="Azinheira H.G."/>
        </authorList>
    </citation>
    <scope>NUCLEOTIDE SEQUENCE</scope>
    <source>
        <strain evidence="1">CIFC 1065</strain>
    </source>
</reference>
<sequence>GGFEIPPKADCDHIIKGLLANSTGSLHSDPETWVYLTYNKCAVVFQNPNEDSHALEYNWAMLGATVEKLQDQ</sequence>
<protein>
    <submittedName>
        <fullName evidence="1">Rust transferred protein</fullName>
    </submittedName>
</protein>
<dbReference type="EMBL" id="FR851895">
    <property type="protein sequence ID" value="CCA65374.1"/>
    <property type="molecule type" value="Genomic_DNA"/>
</dbReference>
<accession>I2FLA4</accession>
<dbReference type="AlphaFoldDB" id="I2FLA4"/>
<evidence type="ECO:0000313" key="1">
    <source>
        <dbReference type="EMBL" id="CCA65374.1"/>
    </source>
</evidence>
<feature type="non-terminal residue" evidence="1">
    <location>
        <position position="72"/>
    </location>
</feature>
<organism evidence="1">
    <name type="scientific">Hemileia vastatrix</name>
    <dbReference type="NCBI Taxonomy" id="203904"/>
    <lineage>
        <taxon>Eukaryota</taxon>
        <taxon>Fungi</taxon>
        <taxon>Dikarya</taxon>
        <taxon>Basidiomycota</taxon>
        <taxon>Pucciniomycotina</taxon>
        <taxon>Pucciniomycetes</taxon>
        <taxon>Pucciniales</taxon>
        <taxon>Zaghouaniaceae</taxon>
        <taxon>Hemileia</taxon>
    </lineage>
</organism>